<dbReference type="EMBL" id="MHVL01000002">
    <property type="protein sequence ID" value="OHA94089.1"/>
    <property type="molecule type" value="Genomic_DNA"/>
</dbReference>
<comment type="caution">
    <text evidence="1">The sequence shown here is derived from an EMBL/GenBank/DDBJ whole genome shotgun (WGS) entry which is preliminary data.</text>
</comment>
<reference evidence="1 2" key="1">
    <citation type="journal article" date="2016" name="Nat. Commun.">
        <title>Thousands of microbial genomes shed light on interconnected biogeochemical processes in an aquifer system.</title>
        <authorList>
            <person name="Anantharaman K."/>
            <person name="Brown C.T."/>
            <person name="Hug L.A."/>
            <person name="Sharon I."/>
            <person name="Castelle C.J."/>
            <person name="Probst A.J."/>
            <person name="Thomas B.C."/>
            <person name="Singh A."/>
            <person name="Wilkins M.J."/>
            <person name="Karaoz U."/>
            <person name="Brodie E.L."/>
            <person name="Williams K.H."/>
            <person name="Hubbard S.S."/>
            <person name="Banfield J.F."/>
        </authorList>
    </citation>
    <scope>NUCLEOTIDE SEQUENCE [LARGE SCALE GENOMIC DNA]</scope>
</reference>
<evidence type="ECO:0000313" key="2">
    <source>
        <dbReference type="Proteomes" id="UP000179264"/>
    </source>
</evidence>
<dbReference type="AlphaFoldDB" id="A0A1G2TBK6"/>
<name>A0A1G2TBK6_9BACT</name>
<dbReference type="Proteomes" id="UP000179264">
    <property type="component" value="Unassembled WGS sequence"/>
</dbReference>
<gene>
    <name evidence="1" type="ORF">A2W58_01210</name>
</gene>
<sequence>MEEFPTNEHEDLENFRSHIAELKKTEEEKGLVNNLTDCNPTELEENEKVLYKKLKSNDLTIDEFNKHRKIVKESGNENRINFVAYIANKLIVR</sequence>
<evidence type="ECO:0000313" key="1">
    <source>
        <dbReference type="EMBL" id="OHA94089.1"/>
    </source>
</evidence>
<proteinExistence type="predicted"/>
<protein>
    <submittedName>
        <fullName evidence="1">Uncharacterized protein</fullName>
    </submittedName>
</protein>
<accession>A0A1G2TBK6</accession>
<organism evidence="1 2">
    <name type="scientific">Candidatus Zambryskibacteria bacterium RIFCSPHIGHO2_02_38_10.5</name>
    <dbReference type="NCBI Taxonomy" id="1802742"/>
    <lineage>
        <taxon>Bacteria</taxon>
        <taxon>Candidatus Zambryskiibacteriota</taxon>
    </lineage>
</organism>